<evidence type="ECO:0000256" key="3">
    <source>
        <dbReference type="ARBA" id="ARBA00022679"/>
    </source>
</evidence>
<feature type="domain" description="Protein kinase" evidence="9">
    <location>
        <begin position="4"/>
        <end position="270"/>
    </location>
</feature>
<evidence type="ECO:0000256" key="7">
    <source>
        <dbReference type="ARBA" id="ARBA00047899"/>
    </source>
</evidence>
<protein>
    <recommendedName>
        <fullName evidence="1">non-specific serine/threonine protein kinase</fullName>
        <ecNumber evidence="1">2.7.11.1</ecNumber>
    </recommendedName>
</protein>
<dbReference type="AlphaFoldDB" id="A0AAE0W5S2"/>
<evidence type="ECO:0000313" key="11">
    <source>
        <dbReference type="Proteomes" id="UP001195483"/>
    </source>
</evidence>
<evidence type="ECO:0000256" key="6">
    <source>
        <dbReference type="ARBA" id="ARBA00022840"/>
    </source>
</evidence>
<reference evidence="10" key="3">
    <citation type="submission" date="2023-05" db="EMBL/GenBank/DDBJ databases">
        <authorList>
            <person name="Smith C.H."/>
        </authorList>
    </citation>
    <scope>NUCLEOTIDE SEQUENCE</scope>
    <source>
        <strain evidence="10">CHS0354</strain>
        <tissue evidence="10">Mantle</tissue>
    </source>
</reference>
<gene>
    <name evidence="10" type="ORF">CHS0354_003803</name>
</gene>
<dbReference type="PROSITE" id="PS00109">
    <property type="entry name" value="PROTEIN_KINASE_TYR"/>
    <property type="match status" value="1"/>
</dbReference>
<reference evidence="10" key="2">
    <citation type="journal article" date="2021" name="Genome Biol. Evol.">
        <title>Developing a high-quality reference genome for a parasitic bivalve with doubly uniparental inheritance (Bivalvia: Unionida).</title>
        <authorList>
            <person name="Smith C.H."/>
        </authorList>
    </citation>
    <scope>NUCLEOTIDE SEQUENCE</scope>
    <source>
        <strain evidence="10">CHS0354</strain>
        <tissue evidence="10">Mantle</tissue>
    </source>
</reference>
<dbReference type="InterPro" id="IPR016024">
    <property type="entry name" value="ARM-type_fold"/>
</dbReference>
<keyword evidence="5" id="KW-0418">Kinase</keyword>
<dbReference type="Pfam" id="PF23744">
    <property type="entry name" value="ARM_LRRK2"/>
    <property type="match status" value="1"/>
</dbReference>
<evidence type="ECO:0000256" key="8">
    <source>
        <dbReference type="ARBA" id="ARBA00048679"/>
    </source>
</evidence>
<dbReference type="InterPro" id="IPR056597">
    <property type="entry name" value="ARM_LRRK2"/>
</dbReference>
<dbReference type="GO" id="GO:0004713">
    <property type="term" value="F:protein tyrosine kinase activity"/>
    <property type="evidence" value="ECO:0007669"/>
    <property type="project" value="InterPro"/>
</dbReference>
<evidence type="ECO:0000256" key="2">
    <source>
        <dbReference type="ARBA" id="ARBA00022527"/>
    </source>
</evidence>
<keyword evidence="4" id="KW-0547">Nucleotide-binding</keyword>
<accession>A0AAE0W5S2</accession>
<dbReference type="InterPro" id="IPR011009">
    <property type="entry name" value="Kinase-like_dom_sf"/>
</dbReference>
<sequence>MEDYTLKECLGKGAQAMVHVVERKSDRQTFVLKKVECFDESAANKAFKEAESLQNLYHPYISGYKDFFVHWEKNDSSMYICILMEYFPNGDLGHLIQKSREKKEAIPEEKIKKWLGEIIEALIFVHKMNIIHRDIRPSNIFLKDDGTLCLGDFCVATVVGDALTCTRASISSLNYMPPECRDQKTCYNEKGDIWSLGCVLFELVTTRCYDSNLAISKLQEIKEEPLVLEEVFEDIEKDFSDDIISVLRSMLKKNHDTRPSAHDLLRVPYIKSCVELSDYTQLEKRKRIQLASTTGPHMPTMPRDQGILKVVEYLASMVDFESCVQEALDYLVELSKQEEGLHIYPKGKRLIAMAMKNNLTSKEIQIAGCTVLNNLIYSAEPDDVLFGSDVILAVTDAMEKHRESIEVQQIAATLLMAMTSNSSAAAIIGVMKGVQDLLVAMRTHQNNTQLCCTCLHALWGLTVNENNARIATAEKGVIDVCFVLKLHLQSPEVVEAACAALLALSLYDENLQFIGDLDCVGLLIEAIKNHSKNAKVVKNSCLALASLVDADEESAYRVLTNEGPKGTHIPGIPIIKKTYELHRDNVEVVESIVTLFMELANYDDLIQDLSYYHVEMHLNEIIRKFNMNKQIMGPCEKALALLQHKIQPEK</sequence>
<keyword evidence="11" id="KW-1185">Reference proteome</keyword>
<dbReference type="Proteomes" id="UP001195483">
    <property type="component" value="Unassembled WGS sequence"/>
</dbReference>
<comment type="caution">
    <text evidence="10">The sequence shown here is derived from an EMBL/GenBank/DDBJ whole genome shotgun (WGS) entry which is preliminary data.</text>
</comment>
<dbReference type="PANTHER" id="PTHR24363">
    <property type="entry name" value="SERINE/THREONINE PROTEIN KINASE"/>
    <property type="match status" value="1"/>
</dbReference>
<dbReference type="InterPro" id="IPR011989">
    <property type="entry name" value="ARM-like"/>
</dbReference>
<proteinExistence type="predicted"/>
<dbReference type="InterPro" id="IPR000719">
    <property type="entry name" value="Prot_kinase_dom"/>
</dbReference>
<dbReference type="SMART" id="SM00219">
    <property type="entry name" value="TyrKc"/>
    <property type="match status" value="1"/>
</dbReference>
<evidence type="ECO:0000256" key="5">
    <source>
        <dbReference type="ARBA" id="ARBA00022777"/>
    </source>
</evidence>
<dbReference type="PROSITE" id="PS50011">
    <property type="entry name" value="PROTEIN_KINASE_DOM"/>
    <property type="match status" value="1"/>
</dbReference>
<organism evidence="10 11">
    <name type="scientific">Potamilus streckersoni</name>
    <dbReference type="NCBI Taxonomy" id="2493646"/>
    <lineage>
        <taxon>Eukaryota</taxon>
        <taxon>Metazoa</taxon>
        <taxon>Spiralia</taxon>
        <taxon>Lophotrochozoa</taxon>
        <taxon>Mollusca</taxon>
        <taxon>Bivalvia</taxon>
        <taxon>Autobranchia</taxon>
        <taxon>Heteroconchia</taxon>
        <taxon>Palaeoheterodonta</taxon>
        <taxon>Unionida</taxon>
        <taxon>Unionoidea</taxon>
        <taxon>Unionidae</taxon>
        <taxon>Ambleminae</taxon>
        <taxon>Lampsilini</taxon>
        <taxon>Potamilus</taxon>
    </lineage>
</organism>
<dbReference type="EC" id="2.7.11.1" evidence="1"/>
<comment type="catalytic activity">
    <reaction evidence="8">
        <text>L-seryl-[protein] + ATP = O-phospho-L-seryl-[protein] + ADP + H(+)</text>
        <dbReference type="Rhea" id="RHEA:17989"/>
        <dbReference type="Rhea" id="RHEA-COMP:9863"/>
        <dbReference type="Rhea" id="RHEA-COMP:11604"/>
        <dbReference type="ChEBI" id="CHEBI:15378"/>
        <dbReference type="ChEBI" id="CHEBI:29999"/>
        <dbReference type="ChEBI" id="CHEBI:30616"/>
        <dbReference type="ChEBI" id="CHEBI:83421"/>
        <dbReference type="ChEBI" id="CHEBI:456216"/>
        <dbReference type="EC" id="2.7.11.1"/>
    </reaction>
</comment>
<dbReference type="GO" id="GO:0005524">
    <property type="term" value="F:ATP binding"/>
    <property type="evidence" value="ECO:0007669"/>
    <property type="project" value="UniProtKB-KW"/>
</dbReference>
<dbReference type="Gene3D" id="1.25.10.10">
    <property type="entry name" value="Leucine-rich Repeat Variant"/>
    <property type="match status" value="1"/>
</dbReference>
<name>A0AAE0W5S2_9BIVA</name>
<dbReference type="SUPFAM" id="SSF56112">
    <property type="entry name" value="Protein kinase-like (PK-like)"/>
    <property type="match status" value="1"/>
</dbReference>
<evidence type="ECO:0000259" key="9">
    <source>
        <dbReference type="PROSITE" id="PS50011"/>
    </source>
</evidence>
<dbReference type="GO" id="GO:0004674">
    <property type="term" value="F:protein serine/threonine kinase activity"/>
    <property type="evidence" value="ECO:0007669"/>
    <property type="project" value="UniProtKB-KW"/>
</dbReference>
<keyword evidence="3" id="KW-0808">Transferase</keyword>
<dbReference type="EMBL" id="JAEAOA010000298">
    <property type="protein sequence ID" value="KAK3602551.1"/>
    <property type="molecule type" value="Genomic_DNA"/>
</dbReference>
<dbReference type="Gene3D" id="1.10.510.10">
    <property type="entry name" value="Transferase(Phosphotransferase) domain 1"/>
    <property type="match status" value="1"/>
</dbReference>
<evidence type="ECO:0000313" key="10">
    <source>
        <dbReference type="EMBL" id="KAK3602551.1"/>
    </source>
</evidence>
<dbReference type="InterPro" id="IPR020635">
    <property type="entry name" value="Tyr_kinase_cat_dom"/>
</dbReference>
<keyword evidence="2" id="KW-0723">Serine/threonine-protein kinase</keyword>
<dbReference type="InterPro" id="IPR008266">
    <property type="entry name" value="Tyr_kinase_AS"/>
</dbReference>
<dbReference type="Pfam" id="PF00069">
    <property type="entry name" value="Pkinase"/>
    <property type="match status" value="1"/>
</dbReference>
<dbReference type="PANTHER" id="PTHR24363:SF0">
    <property type="entry name" value="SERINE_THREONINE KINASE LIKE DOMAIN CONTAINING 1"/>
    <property type="match status" value="1"/>
</dbReference>
<comment type="catalytic activity">
    <reaction evidence="7">
        <text>L-threonyl-[protein] + ATP = O-phospho-L-threonyl-[protein] + ADP + H(+)</text>
        <dbReference type="Rhea" id="RHEA:46608"/>
        <dbReference type="Rhea" id="RHEA-COMP:11060"/>
        <dbReference type="Rhea" id="RHEA-COMP:11605"/>
        <dbReference type="ChEBI" id="CHEBI:15378"/>
        <dbReference type="ChEBI" id="CHEBI:30013"/>
        <dbReference type="ChEBI" id="CHEBI:30616"/>
        <dbReference type="ChEBI" id="CHEBI:61977"/>
        <dbReference type="ChEBI" id="CHEBI:456216"/>
        <dbReference type="EC" id="2.7.11.1"/>
    </reaction>
</comment>
<evidence type="ECO:0000256" key="1">
    <source>
        <dbReference type="ARBA" id="ARBA00012513"/>
    </source>
</evidence>
<reference evidence="10" key="1">
    <citation type="journal article" date="2021" name="Genome Biol. Evol.">
        <title>A High-Quality Reference Genome for a Parasitic Bivalve with Doubly Uniparental Inheritance (Bivalvia: Unionida).</title>
        <authorList>
            <person name="Smith C.H."/>
        </authorList>
    </citation>
    <scope>NUCLEOTIDE SEQUENCE</scope>
    <source>
        <strain evidence="10">CHS0354</strain>
    </source>
</reference>
<keyword evidence="6" id="KW-0067">ATP-binding</keyword>
<evidence type="ECO:0000256" key="4">
    <source>
        <dbReference type="ARBA" id="ARBA00022741"/>
    </source>
</evidence>
<dbReference type="SUPFAM" id="SSF48371">
    <property type="entry name" value="ARM repeat"/>
    <property type="match status" value="1"/>
</dbReference>